<organism evidence="3 4">
    <name type="scientific">Thermogutta terrifontis</name>
    <dbReference type="NCBI Taxonomy" id="1331910"/>
    <lineage>
        <taxon>Bacteria</taxon>
        <taxon>Pseudomonadati</taxon>
        <taxon>Planctomycetota</taxon>
        <taxon>Planctomycetia</taxon>
        <taxon>Pirellulales</taxon>
        <taxon>Thermoguttaceae</taxon>
        <taxon>Thermogutta</taxon>
    </lineage>
</organism>
<sequence>MKAQRATGYLLIAVLTVAGWGRSASGWFWNIGTPATPHPAVARVIALDTRGASLGTGTLVAVNEYHGLVVTNWHVVRDARGSILVQFPDGFASPATVLKVDREWDLAALAIWRPRARPVPIAVEPPKPGDVLMIAGYGQGDYRISYGPCTQYLSPSPGLPAELVELRATARQGDSGGPIFNGRGELAGVLFGSGFGETMGAYCGRVRSFLFPLKEVFDKLPPPDPLLLAANSVGPPGRTAANGLTTPQGQGLIPAQPASPVGSPPVTLPLTASNNTPERVEVNTSQGTGTNGASPTSWPGSSLSQSSLPSKNSERSWTDTGTREDAASDVSAWRPAETVTDSHSRTDLAAGGYSSSKTPGESASSGLGSVAGSSNSPRSSTGYSDDSKTNAGFGDGYARAQRGKDALDNSSNYYGLSAFQKSDETNSNSWPDYERRSTCNDAGNSGDLYAKDDDSGAYSPGKWDALSSAGTGKDTAQQQVESGRRPYEAWNNWSNGPYESSEEPYADRRSVTEWGDSGKNSSSSGNRYAQDSREERRSRATTTASINTHSRGIDSSSQSADTASGKGARDSYRQDQLTDSLTEKPSEDLSRTIKSREETKKYSDSGSNWDYSPIPVYDANSDSEESQAFGDGSKFGSLNWSREGNTGAGTSEKYSEFAGSQSGSFTGTSGGGDNMKKRTGVSSSRNSASSGDATYRNSEYYRDGTKEYSSTSGTYSAGKNDTSWNDGENHAENKITGRNSIIGSTQSGSENSRTTPASERSSATVAKGVEQKNSDQANRPASSTRFSNGDESTSSRQSGSPETNGDSNIISGANPTTDAKATSEQPSASTNKLNVGWETMIGILGLLVLFVQSMRWLSLLYDRSYYRRRSYRTTRRRTTWPPPPPSGYRWYY</sequence>
<protein>
    <submittedName>
        <fullName evidence="3">Putative cell-wall-anchored protein SasA (LPXTG motif)</fullName>
    </submittedName>
</protein>
<dbReference type="InterPro" id="IPR043504">
    <property type="entry name" value="Peptidase_S1_PA_chymotrypsin"/>
</dbReference>
<feature type="compositionally biased region" description="Polar residues" evidence="1">
    <location>
        <begin position="270"/>
        <end position="293"/>
    </location>
</feature>
<proteinExistence type="predicted"/>
<feature type="compositionally biased region" description="Basic and acidic residues" evidence="1">
    <location>
        <begin position="581"/>
        <end position="603"/>
    </location>
</feature>
<feature type="compositionally biased region" description="Low complexity" evidence="1">
    <location>
        <begin position="294"/>
        <end position="311"/>
    </location>
</feature>
<dbReference type="InterPro" id="IPR009003">
    <property type="entry name" value="Peptidase_S1_PA"/>
</dbReference>
<evidence type="ECO:0000256" key="1">
    <source>
        <dbReference type="SAM" id="MobiDB-lite"/>
    </source>
</evidence>
<feature type="compositionally biased region" description="Polar residues" evidence="1">
    <location>
        <begin position="774"/>
        <end position="829"/>
    </location>
</feature>
<evidence type="ECO:0000256" key="2">
    <source>
        <dbReference type="SAM" id="Phobius"/>
    </source>
</evidence>
<dbReference type="SUPFAM" id="SSF50494">
    <property type="entry name" value="Trypsin-like serine proteases"/>
    <property type="match status" value="1"/>
</dbReference>
<dbReference type="AlphaFoldDB" id="A0A286RKB9"/>
<feature type="compositionally biased region" description="Low complexity" evidence="1">
    <location>
        <begin position="360"/>
        <end position="376"/>
    </location>
</feature>
<dbReference type="PANTHER" id="PTHR43019:SF23">
    <property type="entry name" value="PROTEASE DO-LIKE 5, CHLOROPLASTIC"/>
    <property type="match status" value="1"/>
</dbReference>
<feature type="region of interest" description="Disordered" evidence="1">
    <location>
        <begin position="238"/>
        <end position="398"/>
    </location>
</feature>
<evidence type="ECO:0000313" key="4">
    <source>
        <dbReference type="Proteomes" id="UP000215086"/>
    </source>
</evidence>
<dbReference type="GO" id="GO:0006508">
    <property type="term" value="P:proteolysis"/>
    <property type="evidence" value="ECO:0007669"/>
    <property type="project" value="InterPro"/>
</dbReference>
<feature type="compositionally biased region" description="Polar residues" evidence="1">
    <location>
        <begin position="468"/>
        <end position="481"/>
    </location>
</feature>
<gene>
    <name evidence="3" type="ORF">THTE_3806</name>
</gene>
<dbReference type="PRINTS" id="PR00834">
    <property type="entry name" value="PROTEASES2C"/>
</dbReference>
<dbReference type="PANTHER" id="PTHR43019">
    <property type="entry name" value="SERINE ENDOPROTEASE DEGS"/>
    <property type="match status" value="1"/>
</dbReference>
<feature type="compositionally biased region" description="Polar residues" evidence="1">
    <location>
        <begin position="707"/>
        <end position="726"/>
    </location>
</feature>
<keyword evidence="4" id="KW-1185">Reference proteome</keyword>
<dbReference type="RefSeq" id="WP_157732140.1">
    <property type="nucleotide sequence ID" value="NZ_CP018477.1"/>
</dbReference>
<feature type="compositionally biased region" description="Low complexity" evidence="1">
    <location>
        <begin position="517"/>
        <end position="526"/>
    </location>
</feature>
<feature type="compositionally biased region" description="Polar residues" evidence="1">
    <location>
        <begin position="736"/>
        <end position="764"/>
    </location>
</feature>
<dbReference type="GO" id="GO:0004252">
    <property type="term" value="F:serine-type endopeptidase activity"/>
    <property type="evidence" value="ECO:0007669"/>
    <property type="project" value="InterPro"/>
</dbReference>
<feature type="transmembrane region" description="Helical" evidence="2">
    <location>
        <begin position="840"/>
        <end position="861"/>
    </location>
</feature>
<dbReference type="EMBL" id="CP018477">
    <property type="protein sequence ID" value="ASV76407.1"/>
    <property type="molecule type" value="Genomic_DNA"/>
</dbReference>
<keyword evidence="2" id="KW-0812">Transmembrane</keyword>
<keyword evidence="2" id="KW-0472">Membrane</keyword>
<feature type="compositionally biased region" description="Basic and acidic residues" evidence="1">
    <location>
        <begin position="312"/>
        <end position="326"/>
    </location>
</feature>
<accession>A0A286RKB9</accession>
<dbReference type="InterPro" id="IPR001940">
    <property type="entry name" value="Peptidase_S1C"/>
</dbReference>
<dbReference type="OrthoDB" id="275617at2"/>
<feature type="compositionally biased region" description="Polar residues" evidence="1">
    <location>
        <begin position="546"/>
        <end position="562"/>
    </location>
</feature>
<evidence type="ECO:0000313" key="3">
    <source>
        <dbReference type="EMBL" id="ASV76407.1"/>
    </source>
</evidence>
<dbReference type="KEGG" id="ttf:THTE_3806"/>
<reference evidence="3 4" key="1">
    <citation type="journal article" name="Front. Microbiol.">
        <title>Sugar Metabolism of the First Thermophilic Planctomycete Thermogutta terrifontis: Comparative Genomic and Transcriptomic Approaches.</title>
        <authorList>
            <person name="Elcheninov A.G."/>
            <person name="Menzel P."/>
            <person name="Gudbergsdottir S.R."/>
            <person name="Slesarev A.I."/>
            <person name="Kadnikov V.V."/>
            <person name="Krogh A."/>
            <person name="Bonch-Osmolovskaya E.A."/>
            <person name="Peng X."/>
            <person name="Kublanov I.V."/>
        </authorList>
    </citation>
    <scope>NUCLEOTIDE SEQUENCE [LARGE SCALE GENOMIC DNA]</scope>
    <source>
        <strain evidence="3 4">R1</strain>
    </source>
</reference>
<dbReference type="Pfam" id="PF13365">
    <property type="entry name" value="Trypsin_2"/>
    <property type="match status" value="1"/>
</dbReference>
<dbReference type="Gene3D" id="2.40.10.10">
    <property type="entry name" value="Trypsin-like serine proteases"/>
    <property type="match status" value="2"/>
</dbReference>
<dbReference type="Proteomes" id="UP000215086">
    <property type="component" value="Chromosome"/>
</dbReference>
<keyword evidence="2" id="KW-1133">Transmembrane helix</keyword>
<feature type="region of interest" description="Disordered" evidence="1">
    <location>
        <begin position="419"/>
        <end position="829"/>
    </location>
</feature>
<name>A0A286RKB9_9BACT</name>